<feature type="compositionally biased region" description="Basic and acidic residues" evidence="1">
    <location>
        <begin position="630"/>
        <end position="641"/>
    </location>
</feature>
<evidence type="ECO:0000313" key="3">
    <source>
        <dbReference type="Proteomes" id="UP000612055"/>
    </source>
</evidence>
<feature type="compositionally biased region" description="Low complexity" evidence="1">
    <location>
        <begin position="349"/>
        <end position="366"/>
    </location>
</feature>
<feature type="compositionally biased region" description="Pro residues" evidence="1">
    <location>
        <begin position="233"/>
        <end position="250"/>
    </location>
</feature>
<feature type="compositionally biased region" description="Low complexity" evidence="1">
    <location>
        <begin position="283"/>
        <end position="294"/>
    </location>
</feature>
<dbReference type="EMBL" id="JAEHOE010000098">
    <property type="protein sequence ID" value="KAG2487312.1"/>
    <property type="molecule type" value="Genomic_DNA"/>
</dbReference>
<accession>A0A835XPR9</accession>
<feature type="compositionally biased region" description="Pro residues" evidence="1">
    <location>
        <begin position="554"/>
        <end position="575"/>
    </location>
</feature>
<comment type="caution">
    <text evidence="2">The sequence shown here is derived from an EMBL/GenBank/DDBJ whole genome shotgun (WGS) entry which is preliminary data.</text>
</comment>
<feature type="region of interest" description="Disordered" evidence="1">
    <location>
        <begin position="616"/>
        <end position="647"/>
    </location>
</feature>
<keyword evidence="3" id="KW-1185">Reference proteome</keyword>
<dbReference type="AlphaFoldDB" id="A0A835XPR9"/>
<feature type="compositionally biased region" description="Low complexity" evidence="1">
    <location>
        <begin position="618"/>
        <end position="629"/>
    </location>
</feature>
<reference evidence="2" key="1">
    <citation type="journal article" date="2020" name="bioRxiv">
        <title>Comparative genomics of Chlamydomonas.</title>
        <authorList>
            <person name="Craig R.J."/>
            <person name="Hasan A.R."/>
            <person name="Ness R.W."/>
            <person name="Keightley P.D."/>
        </authorList>
    </citation>
    <scope>NUCLEOTIDE SEQUENCE</scope>
    <source>
        <strain evidence="2">CCAP 11/70</strain>
    </source>
</reference>
<organism evidence="2 3">
    <name type="scientific">Edaphochlamys debaryana</name>
    <dbReference type="NCBI Taxonomy" id="47281"/>
    <lineage>
        <taxon>Eukaryota</taxon>
        <taxon>Viridiplantae</taxon>
        <taxon>Chlorophyta</taxon>
        <taxon>core chlorophytes</taxon>
        <taxon>Chlorophyceae</taxon>
        <taxon>CS clade</taxon>
        <taxon>Chlamydomonadales</taxon>
        <taxon>Chlamydomonadales incertae sedis</taxon>
        <taxon>Edaphochlamys</taxon>
    </lineage>
</organism>
<gene>
    <name evidence="2" type="ORF">HYH03_014029</name>
</gene>
<feature type="region of interest" description="Disordered" evidence="1">
    <location>
        <begin position="545"/>
        <end position="601"/>
    </location>
</feature>
<proteinExistence type="predicted"/>
<evidence type="ECO:0000313" key="2">
    <source>
        <dbReference type="EMBL" id="KAG2487312.1"/>
    </source>
</evidence>
<feature type="compositionally biased region" description="Basic and acidic residues" evidence="1">
    <location>
        <begin position="97"/>
        <end position="119"/>
    </location>
</feature>
<feature type="compositionally biased region" description="Gly residues" evidence="1">
    <location>
        <begin position="478"/>
        <end position="489"/>
    </location>
</feature>
<sequence>MQPSSLRRAAIHRAASGVLDVQPSAAAALDERAGSLDLMTDRAGELVCLGRQLSGWLQETRARKAALARLELAVARDVALVRRALLDELRSQRQRQQRELAELQGPRQRDLEHEREWEAPVRGQSNVQLAGSVRGIQERSEPAPLGAPAPAAPAEALPPAQRVKREEAVQALGPLQAQAGPTAGPTEAQPLHSELSYDRKPTDPRCGPTLEEARGSGTYSASWTAPCTGGPQPHAPASPLPPCSLPPPSGHPHKDAALRSLFAAAAVQEDEPKGPQQSPPPCASEAAPASPKAEPAAALPLLGSCMPYNGVTPATVQVAISAGTAGPGAADGGPPCPELPPSLAAAPERGLWSQAGPSPAARSAAAEPHHAVRPGPVAAAESAEDGRPSPRSSSGPVAPRLVRDLLLALSLQPRGGLDGALAAQDARAGDTAAAGCAQGHTGTGEDLAPQALTAMARACPRELVGRGSRSPQERSSLQGGGSYGRGGLQGLHQKAPAALAAGDEGRGGAASSSRDLVSTAAAFAIPRAAAPPPPSPASRCSEALLARQLNGLRPLPPPPPPPLPSAAAHPPPAPRGPHAGSSTATAAWRPQPPGVEPEADAELVRAAAVLEGMAALPAAPDSASRANAARRLERAASDERAAKRHCA</sequence>
<feature type="region of interest" description="Disordered" evidence="1">
    <location>
        <begin position="97"/>
        <end position="163"/>
    </location>
</feature>
<protein>
    <submittedName>
        <fullName evidence="2">Uncharacterized protein</fullName>
    </submittedName>
</protein>
<name>A0A835XPR9_9CHLO</name>
<dbReference type="Proteomes" id="UP000612055">
    <property type="component" value="Unassembled WGS sequence"/>
</dbReference>
<evidence type="ECO:0000256" key="1">
    <source>
        <dbReference type="SAM" id="MobiDB-lite"/>
    </source>
</evidence>
<feature type="region of interest" description="Disordered" evidence="1">
    <location>
        <begin position="463"/>
        <end position="489"/>
    </location>
</feature>
<feature type="region of interest" description="Disordered" evidence="1">
    <location>
        <begin position="175"/>
        <end position="294"/>
    </location>
</feature>
<feature type="region of interest" description="Disordered" evidence="1">
    <location>
        <begin position="349"/>
        <end position="397"/>
    </location>
</feature>